<reference evidence="1" key="1">
    <citation type="journal article" date="2014" name="Front. Microbiol.">
        <title>High frequency of phylogenetically diverse reductive dehalogenase-homologous genes in deep subseafloor sedimentary metagenomes.</title>
        <authorList>
            <person name="Kawai M."/>
            <person name="Futagami T."/>
            <person name="Toyoda A."/>
            <person name="Takaki Y."/>
            <person name="Nishi S."/>
            <person name="Hori S."/>
            <person name="Arai W."/>
            <person name="Tsubouchi T."/>
            <person name="Morono Y."/>
            <person name="Uchiyama I."/>
            <person name="Ito T."/>
            <person name="Fujiyama A."/>
            <person name="Inagaki F."/>
            <person name="Takami H."/>
        </authorList>
    </citation>
    <scope>NUCLEOTIDE SEQUENCE</scope>
    <source>
        <strain evidence="1">Expedition CK06-06</strain>
    </source>
</reference>
<proteinExistence type="predicted"/>
<organism evidence="1">
    <name type="scientific">marine sediment metagenome</name>
    <dbReference type="NCBI Taxonomy" id="412755"/>
    <lineage>
        <taxon>unclassified sequences</taxon>
        <taxon>metagenomes</taxon>
        <taxon>ecological metagenomes</taxon>
    </lineage>
</organism>
<dbReference type="AlphaFoldDB" id="X1V415"/>
<accession>X1V415</accession>
<comment type="caution">
    <text evidence="1">The sequence shown here is derived from an EMBL/GenBank/DDBJ whole genome shotgun (WGS) entry which is preliminary data.</text>
</comment>
<sequence length="79" mass="8969">MEAEVKVALHTLKELRVKGKIATLRRARKSHKCNHCGLLIEKGEEHYCVYTGGAGLYNLKFPDRVHRECITDYLNTGGK</sequence>
<evidence type="ECO:0000313" key="1">
    <source>
        <dbReference type="EMBL" id="GAJ10527.1"/>
    </source>
</evidence>
<gene>
    <name evidence="1" type="ORF">S12H4_47438</name>
</gene>
<name>X1V415_9ZZZZ</name>
<protein>
    <submittedName>
        <fullName evidence="1">Uncharacterized protein</fullName>
    </submittedName>
</protein>
<dbReference type="EMBL" id="BARW01029535">
    <property type="protein sequence ID" value="GAJ10527.1"/>
    <property type="molecule type" value="Genomic_DNA"/>
</dbReference>